<feature type="transmembrane region" description="Helical" evidence="9">
    <location>
        <begin position="95"/>
        <end position="113"/>
    </location>
</feature>
<keyword evidence="8 9" id="KW-0472">Membrane</keyword>
<keyword evidence="7 9" id="KW-1133">Transmembrane helix</keyword>
<feature type="transmembrane region" description="Helical" evidence="9">
    <location>
        <begin position="66"/>
        <end position="89"/>
    </location>
</feature>
<feature type="transmembrane region" description="Helical" evidence="9">
    <location>
        <begin position="120"/>
        <end position="142"/>
    </location>
</feature>
<comment type="subcellular location">
    <subcellularLocation>
        <location evidence="1">Cell membrane</location>
        <topology evidence="1">Multi-pass membrane protein</topology>
    </subcellularLocation>
</comment>
<dbReference type="PIRSF" id="PIRSF006060">
    <property type="entry name" value="AA_transporter"/>
    <property type="match status" value="1"/>
</dbReference>
<dbReference type="Proteomes" id="UP000253970">
    <property type="component" value="Unassembled WGS sequence"/>
</dbReference>
<dbReference type="GO" id="GO:0006865">
    <property type="term" value="P:amino acid transport"/>
    <property type="evidence" value="ECO:0007669"/>
    <property type="project" value="UniProtKB-KW"/>
</dbReference>
<feature type="transmembrane region" description="Helical" evidence="9">
    <location>
        <begin position="258"/>
        <end position="281"/>
    </location>
</feature>
<dbReference type="InterPro" id="IPR002293">
    <property type="entry name" value="AA/rel_permease1"/>
</dbReference>
<dbReference type="PANTHER" id="PTHR42770:SF4">
    <property type="entry name" value="ARGININE_ORNITHINE ANTIPORTER-RELATED"/>
    <property type="match status" value="1"/>
</dbReference>
<feature type="transmembrane region" description="Helical" evidence="9">
    <location>
        <begin position="301"/>
        <end position="328"/>
    </location>
</feature>
<evidence type="ECO:0000256" key="9">
    <source>
        <dbReference type="SAM" id="Phobius"/>
    </source>
</evidence>
<accession>A0A369MJ76</accession>
<keyword evidence="6" id="KW-0029">Amino-acid transport</keyword>
<proteinExistence type="inferred from homology"/>
<evidence type="ECO:0000256" key="2">
    <source>
        <dbReference type="ARBA" id="ARBA00008220"/>
    </source>
</evidence>
<protein>
    <submittedName>
        <fullName evidence="10">Amino acid permease</fullName>
    </submittedName>
</protein>
<name>A0A369MJ76_EGGLN</name>
<evidence type="ECO:0000256" key="8">
    <source>
        <dbReference type="ARBA" id="ARBA00023136"/>
    </source>
</evidence>
<dbReference type="Pfam" id="PF13520">
    <property type="entry name" value="AA_permease_2"/>
    <property type="match status" value="1"/>
</dbReference>
<evidence type="ECO:0000313" key="11">
    <source>
        <dbReference type="Proteomes" id="UP000253970"/>
    </source>
</evidence>
<comment type="similarity">
    <text evidence="2">Belongs to the amino acid-polyamine-organocation (APC) superfamily. Basic amino acid/polyamine antiporter (APA) (TC 2.A.3.2) family.</text>
</comment>
<keyword evidence="5 9" id="KW-0812">Transmembrane</keyword>
<feature type="transmembrane region" description="Helical" evidence="9">
    <location>
        <begin position="476"/>
        <end position="497"/>
    </location>
</feature>
<dbReference type="EMBL" id="PPTU01000007">
    <property type="protein sequence ID" value="RDB71261.1"/>
    <property type="molecule type" value="Genomic_DNA"/>
</dbReference>
<dbReference type="NCBIfam" id="TIGR00905">
    <property type="entry name" value="2A0302"/>
    <property type="match status" value="1"/>
</dbReference>
<organism evidence="10 11">
    <name type="scientific">Eggerthella lenta</name>
    <name type="common">Eubacterium lentum</name>
    <dbReference type="NCBI Taxonomy" id="84112"/>
    <lineage>
        <taxon>Bacteria</taxon>
        <taxon>Bacillati</taxon>
        <taxon>Actinomycetota</taxon>
        <taxon>Coriobacteriia</taxon>
        <taxon>Eggerthellales</taxon>
        <taxon>Eggerthellaceae</taxon>
        <taxon>Eggerthella</taxon>
    </lineage>
</organism>
<dbReference type="GO" id="GO:0022857">
    <property type="term" value="F:transmembrane transporter activity"/>
    <property type="evidence" value="ECO:0007669"/>
    <property type="project" value="InterPro"/>
</dbReference>
<dbReference type="GO" id="GO:0005886">
    <property type="term" value="C:plasma membrane"/>
    <property type="evidence" value="ECO:0007669"/>
    <property type="project" value="UniProtKB-SubCell"/>
</dbReference>
<comment type="caution">
    <text evidence="10">The sequence shown here is derived from an EMBL/GenBank/DDBJ whole genome shotgun (WGS) entry which is preliminary data.</text>
</comment>
<sequence>MSNAASETLDGSLAASAGASRDKGQIIDPNGLDLFRLTMMVITASICGGIFALAGDMAAGGASTGAVLISWAICFVGVFSLMMCFNGLSQARPDLTGGIYAYAAAGFGDFVGFNSAWGYWVSACLSNVSFAILLFSALGYFFHPFESGNNLLSCVCASAFLWLLVWLVSRGVKEAAGINVIVTIAKLVPLSLFVLSIALLGKFDPAIFMENFWGEAGGPDLGTQIVSTMIALVWVFTGIEGAVVISGRAKYARDVGRATVIGFISVFVLYLIISLESMGVMPRAQMAELATPSMAGILEHAIGPVGASIVNLGVVLSLLGAMLGYVIIAAETPFEAARQGVFPKSFARTNKNGAPIVTVLISAGITQLFLIVSVFSSSTYQFFYACAVSTILIPYVCSAAYYMKIAWKREHLTPEQVKKARVFGTVGFVYTVFLVWAAGLVGIMITTILFAPGIIVYAMGQRERGEKILPNMADKAIAAVIVVLMAVSIALMATGTIQVL</sequence>
<dbReference type="Gene3D" id="1.20.1740.10">
    <property type="entry name" value="Amino acid/polyamine transporter I"/>
    <property type="match status" value="1"/>
</dbReference>
<dbReference type="InterPro" id="IPR050367">
    <property type="entry name" value="APC_superfamily"/>
</dbReference>
<keyword evidence="4" id="KW-1003">Cell membrane</keyword>
<feature type="transmembrane region" description="Helical" evidence="9">
    <location>
        <begin position="148"/>
        <end position="168"/>
    </location>
</feature>
<evidence type="ECO:0000256" key="6">
    <source>
        <dbReference type="ARBA" id="ARBA00022970"/>
    </source>
</evidence>
<feature type="transmembrane region" description="Helical" evidence="9">
    <location>
        <begin position="354"/>
        <end position="376"/>
    </location>
</feature>
<evidence type="ECO:0000256" key="3">
    <source>
        <dbReference type="ARBA" id="ARBA00022448"/>
    </source>
</evidence>
<dbReference type="AlphaFoldDB" id="A0A369MJ76"/>
<gene>
    <name evidence="10" type="ORF">C1875_06130</name>
</gene>
<feature type="transmembrane region" description="Helical" evidence="9">
    <location>
        <begin position="382"/>
        <end position="402"/>
    </location>
</feature>
<dbReference type="RefSeq" id="WP_114533567.1">
    <property type="nucleotide sequence ID" value="NZ_JADNER010000006.1"/>
</dbReference>
<evidence type="ECO:0000256" key="5">
    <source>
        <dbReference type="ARBA" id="ARBA00022692"/>
    </source>
</evidence>
<feature type="transmembrane region" description="Helical" evidence="9">
    <location>
        <begin position="34"/>
        <end position="54"/>
    </location>
</feature>
<evidence type="ECO:0000313" key="10">
    <source>
        <dbReference type="EMBL" id="RDB71261.1"/>
    </source>
</evidence>
<feature type="transmembrane region" description="Helical" evidence="9">
    <location>
        <begin position="423"/>
        <end position="456"/>
    </location>
</feature>
<dbReference type="InterPro" id="IPR004754">
    <property type="entry name" value="Amino_acid_antiprt"/>
</dbReference>
<evidence type="ECO:0000256" key="4">
    <source>
        <dbReference type="ARBA" id="ARBA00022475"/>
    </source>
</evidence>
<feature type="transmembrane region" description="Helical" evidence="9">
    <location>
        <begin position="221"/>
        <end position="246"/>
    </location>
</feature>
<feature type="transmembrane region" description="Helical" evidence="9">
    <location>
        <begin position="180"/>
        <end position="201"/>
    </location>
</feature>
<evidence type="ECO:0000256" key="7">
    <source>
        <dbReference type="ARBA" id="ARBA00022989"/>
    </source>
</evidence>
<evidence type="ECO:0000256" key="1">
    <source>
        <dbReference type="ARBA" id="ARBA00004651"/>
    </source>
</evidence>
<keyword evidence="3" id="KW-0813">Transport</keyword>
<dbReference type="PANTHER" id="PTHR42770">
    <property type="entry name" value="AMINO ACID TRANSPORTER-RELATED"/>
    <property type="match status" value="1"/>
</dbReference>
<reference evidence="10 11" key="1">
    <citation type="journal article" date="2018" name="Elife">
        <title>Discovery and characterization of a prevalent human gut bacterial enzyme sufficient for the inactivation of a family of plant toxins.</title>
        <authorList>
            <person name="Koppel N."/>
            <person name="Bisanz J.E."/>
            <person name="Pandelia M.E."/>
            <person name="Turnbaugh P.J."/>
            <person name="Balskus E.P."/>
        </authorList>
    </citation>
    <scope>NUCLEOTIDE SEQUENCE [LARGE SCALE GENOMIC DNA]</scope>
    <source>
        <strain evidence="10 11">W1 BHI 6</strain>
    </source>
</reference>